<dbReference type="RefSeq" id="WP_132516672.1">
    <property type="nucleotide sequence ID" value="NZ_SMKP01000184.1"/>
</dbReference>
<keyword evidence="3" id="KW-1185">Reference proteome</keyword>
<accession>A0A4R4WHU5</accession>
<feature type="domain" description="DUF4158" evidence="1">
    <location>
        <begin position="7"/>
        <end position="101"/>
    </location>
</feature>
<comment type="caution">
    <text evidence="2">The sequence shown here is derived from an EMBL/GenBank/DDBJ whole genome shotgun (WGS) entry which is preliminary data.</text>
</comment>
<dbReference type="OrthoDB" id="3538665at2"/>
<evidence type="ECO:0000313" key="3">
    <source>
        <dbReference type="Proteomes" id="UP000294543"/>
    </source>
</evidence>
<organism evidence="2 3">
    <name type="scientific">Nonomuraea diastatica</name>
    <dbReference type="NCBI Taxonomy" id="1848329"/>
    <lineage>
        <taxon>Bacteria</taxon>
        <taxon>Bacillati</taxon>
        <taxon>Actinomycetota</taxon>
        <taxon>Actinomycetes</taxon>
        <taxon>Streptosporangiales</taxon>
        <taxon>Streptosporangiaceae</taxon>
        <taxon>Nonomuraea</taxon>
    </lineage>
</organism>
<reference evidence="2 3" key="1">
    <citation type="submission" date="2019-03" db="EMBL/GenBank/DDBJ databases">
        <title>Draft genome sequences of novel Actinobacteria.</title>
        <authorList>
            <person name="Sahin N."/>
            <person name="Ay H."/>
            <person name="Saygin H."/>
        </authorList>
    </citation>
    <scope>NUCLEOTIDE SEQUENCE [LARGE SCALE GENOMIC DNA]</scope>
    <source>
        <strain evidence="2 3">KC712</strain>
    </source>
</reference>
<name>A0A4R4WHU5_9ACTN</name>
<dbReference type="AlphaFoldDB" id="A0A4R4WHU5"/>
<evidence type="ECO:0000259" key="1">
    <source>
        <dbReference type="Pfam" id="PF13700"/>
    </source>
</evidence>
<dbReference type="EMBL" id="SMKP01000184">
    <property type="protein sequence ID" value="TDD13150.1"/>
    <property type="molecule type" value="Genomic_DNA"/>
</dbReference>
<dbReference type="Proteomes" id="UP000294543">
    <property type="component" value="Unassembled WGS sequence"/>
</dbReference>
<proteinExistence type="predicted"/>
<evidence type="ECO:0000313" key="2">
    <source>
        <dbReference type="EMBL" id="TDD13150.1"/>
    </source>
</evidence>
<protein>
    <submittedName>
        <fullName evidence="2">DUF4158 domain-containing protein</fullName>
    </submittedName>
</protein>
<gene>
    <name evidence="2" type="ORF">E1294_41975</name>
</gene>
<dbReference type="InterPro" id="IPR025296">
    <property type="entry name" value="DUF4158"/>
</dbReference>
<dbReference type="Pfam" id="PF13700">
    <property type="entry name" value="DUF4158"/>
    <property type="match status" value="1"/>
</dbReference>
<sequence>MSTRFRSHEQLERLRSFPDIGREELIKYFTLTSREHAFLDAPGRGPEARLGLAVQLCTLPWLGYIPDNLQEVPRAALVRLAGQMAVFPGDVWNSTREPRRTARKPAVIT</sequence>